<name>A0ABM9NE31_9GAMM</name>
<dbReference type="RefSeq" id="WP_348758467.1">
    <property type="nucleotide sequence ID" value="NZ_OZ026884.1"/>
</dbReference>
<keyword evidence="2" id="KW-1185">Reference proteome</keyword>
<protein>
    <recommendedName>
        <fullName evidence="3">Sulfotransferase family protein</fullName>
    </recommendedName>
</protein>
<dbReference type="SUPFAM" id="SSF52540">
    <property type="entry name" value="P-loop containing nucleoside triphosphate hydrolases"/>
    <property type="match status" value="1"/>
</dbReference>
<dbReference type="Proteomes" id="UP001497493">
    <property type="component" value="Chromosome"/>
</dbReference>
<dbReference type="InterPro" id="IPR027417">
    <property type="entry name" value="P-loop_NTPase"/>
</dbReference>
<evidence type="ECO:0000313" key="1">
    <source>
        <dbReference type="EMBL" id="CAL1238857.1"/>
    </source>
</evidence>
<gene>
    <name evidence="1" type="ORF">MECH1_V1_0076</name>
</gene>
<dbReference type="EMBL" id="OZ026884">
    <property type="protein sequence ID" value="CAL1238857.1"/>
    <property type="molecule type" value="Genomic_DNA"/>
</dbReference>
<evidence type="ECO:0000313" key="2">
    <source>
        <dbReference type="Proteomes" id="UP001497493"/>
    </source>
</evidence>
<sequence length="399" mass="45064">MNVFVLCTGRCGSTTFARACRHITNFTAAHESNLGRLGPERLDYPDQHIEIDNRLAWFLGRLDRRYGDQAFYVHLRRERGATARSYAGRNGLGFLLHAYVRGIHAGLPDEVDWEAAARDLCDTIDANIALFLKDKSRAMAFALESARADFRTFWSRIGAQGDLEAALAEWDVCHNAGDDGGTLHALPADYLAQMERRLPGEADGFLAVGRFDDTEAHLAHLRKEFLGQPELNFTLAATLVRIRRGEDLARNLLLFWQLLAHPRTCRFLAENLSLRWLVAVADTLADHAAPADAAAALLLVTLANLVKLAETEHRLLRDPRYDQAALERLAEQFAVPLFGGMTLYHPKRGDMPRNLLARIERQLAHHPFLRVAFGRLKRTLQEEPNLLRRLAAYNDRFWA</sequence>
<reference evidence="1 2" key="1">
    <citation type="submission" date="2024-04" db="EMBL/GenBank/DDBJ databases">
        <authorList>
            <person name="Cremers G."/>
        </authorList>
    </citation>
    <scope>NUCLEOTIDE SEQUENCE [LARGE SCALE GENOMIC DNA]</scope>
    <source>
        <strain evidence="1">MeCH1-AG</strain>
    </source>
</reference>
<organism evidence="1 2">
    <name type="scientific">Candidatus Methylocalor cossyra</name>
    <dbReference type="NCBI Taxonomy" id="3108543"/>
    <lineage>
        <taxon>Bacteria</taxon>
        <taxon>Pseudomonadati</taxon>
        <taxon>Pseudomonadota</taxon>
        <taxon>Gammaproteobacteria</taxon>
        <taxon>Methylococcales</taxon>
        <taxon>Methylococcaceae</taxon>
        <taxon>Candidatus Methylocalor</taxon>
    </lineage>
</organism>
<evidence type="ECO:0008006" key="3">
    <source>
        <dbReference type="Google" id="ProtNLM"/>
    </source>
</evidence>
<accession>A0ABM9NE31</accession>
<proteinExistence type="predicted"/>